<evidence type="ECO:0000313" key="2">
    <source>
        <dbReference type="EMBL" id="SEV84023.1"/>
    </source>
</evidence>
<reference evidence="2 3" key="1">
    <citation type="submission" date="2016-10" db="EMBL/GenBank/DDBJ databases">
        <authorList>
            <person name="Varghese N."/>
            <person name="Submissions S."/>
        </authorList>
    </citation>
    <scope>NUCLEOTIDE SEQUENCE [LARGE SCALE GENOMIC DNA]</scope>
    <source>
        <strain evidence="2 3">IBRC-M10081</strain>
    </source>
</reference>
<evidence type="ECO:0000313" key="3">
    <source>
        <dbReference type="Proteomes" id="UP000243605"/>
    </source>
</evidence>
<gene>
    <name evidence="2" type="ORF">SAMN05192557_0391</name>
</gene>
<dbReference type="Proteomes" id="UP000243605">
    <property type="component" value="Unassembled WGS sequence"/>
</dbReference>
<dbReference type="PROSITE" id="PS51257">
    <property type="entry name" value="PROKAR_LIPOPROTEIN"/>
    <property type="match status" value="1"/>
</dbReference>
<dbReference type="EMBL" id="FOIT01000001">
    <property type="protein sequence ID" value="SEV84023.1"/>
    <property type="molecule type" value="Genomic_DNA"/>
</dbReference>
<proteinExistence type="predicted"/>
<keyword evidence="3" id="KW-1185">Reference proteome</keyword>
<evidence type="ECO:0008006" key="4">
    <source>
        <dbReference type="Google" id="ProtNLM"/>
    </source>
</evidence>
<keyword evidence="1" id="KW-0732">Signal</keyword>
<protein>
    <recommendedName>
        <fullName evidence="4">Lipoprotein</fullName>
    </recommendedName>
</protein>
<organism evidence="2 3">
    <name type="scientific">Aliicoccus persicus</name>
    <dbReference type="NCBI Taxonomy" id="930138"/>
    <lineage>
        <taxon>Bacteria</taxon>
        <taxon>Bacillati</taxon>
        <taxon>Bacillota</taxon>
        <taxon>Bacilli</taxon>
        <taxon>Bacillales</taxon>
        <taxon>Staphylococcaceae</taxon>
        <taxon>Aliicoccus</taxon>
    </lineage>
</organism>
<dbReference type="AlphaFoldDB" id="A0A662Z3C3"/>
<feature type="chain" id="PRO_5038831590" description="Lipoprotein" evidence="1">
    <location>
        <begin position="24"/>
        <end position="173"/>
    </location>
</feature>
<accession>A0A662Z3C3</accession>
<evidence type="ECO:0000256" key="1">
    <source>
        <dbReference type="SAM" id="SignalP"/>
    </source>
</evidence>
<dbReference type="RefSeq" id="WP_091473386.1">
    <property type="nucleotide sequence ID" value="NZ_FOIT01000001.1"/>
</dbReference>
<feature type="signal peptide" evidence="1">
    <location>
        <begin position="1"/>
        <end position="23"/>
    </location>
</feature>
<sequence>MNKFRSNKVVLLFLVLATVLLVACNDSSNDTEEETTDESREENNLFVGNRYAIIPFIEIPAEEKPFENAEPQKSNSTIYEFKSNNEVDVHFYNDTFRGEYNFTGNQMSMEIYDENDRPIVTFALENVQQLEHNPIVITTEYLDFRRNGNGQFENSYTMSPGTYPTFIEMEDRD</sequence>
<name>A0A662Z3C3_9STAP</name>